<protein>
    <submittedName>
        <fullName evidence="1">Uncharacterized protein</fullName>
    </submittedName>
</protein>
<name>A0A1S7B4H0_9CYAN</name>
<sequence length="73" mass="8109">MRIAKTLLNIIAGAKSIDTATVMMSLETVVEKMPIMVTRGLPTLNPYYKPGFALEGWSSNPLPRPDQFEKVKT</sequence>
<evidence type="ECO:0000313" key="1">
    <source>
        <dbReference type="EMBL" id="AQX77689.1"/>
    </source>
</evidence>
<reference evidence="1" key="1">
    <citation type="journal article" date="2017" name="PLoS ONE">
        <title>The cyanobacterial metabolite nocuolin a is a natural oxadiazine that triggers apoptosis in human cancer cells.</title>
        <authorList>
            <person name="Voracova K."/>
            <person name="Hajek J."/>
            <person name="Mares J."/>
            <person name="Urajova P."/>
            <person name="Kuzma M."/>
            <person name="Cheel J."/>
            <person name="Villunger A."/>
            <person name="Kapuscik A."/>
            <person name="Bally M."/>
            <person name="Novak P."/>
            <person name="Kabelac M."/>
            <person name="Krumschnabel G."/>
            <person name="Lukes M."/>
            <person name="Voloshko L."/>
            <person name="Kopecky J."/>
            <person name="Hrouzek P."/>
        </authorList>
    </citation>
    <scope>NUCLEOTIDE SEQUENCE</scope>
    <source>
        <strain evidence="1">HBU26</strain>
    </source>
</reference>
<dbReference type="AlphaFoldDB" id="A0A1S7B4H0"/>
<dbReference type="EMBL" id="KY594676">
    <property type="protein sequence ID" value="AQX77689.1"/>
    <property type="molecule type" value="Genomic_DNA"/>
</dbReference>
<organism evidence="1">
    <name type="scientific">Nodularia sp. HBU26</name>
    <dbReference type="NCBI Taxonomy" id="1966654"/>
    <lineage>
        <taxon>Bacteria</taxon>
        <taxon>Bacillati</taxon>
        <taxon>Cyanobacteriota</taxon>
        <taxon>Cyanophyceae</taxon>
        <taxon>Nostocales</taxon>
        <taxon>Nodulariaceae</taxon>
        <taxon>Nodularia</taxon>
    </lineage>
</organism>
<proteinExistence type="predicted"/>
<accession>A0A1S7B4H0</accession>